<sequence>MKRNLGKDTRSQNDCYTGFGQMGPVNFQKDIKRRPSVFKKFGYLNPYQSGGTEGVHFQKMRGSSKGRDMDQLVTVSFTDEYFLRTEEFVSQWARSWRSKYGSTGDCSLH</sequence>
<evidence type="ECO:0000313" key="1">
    <source>
        <dbReference type="EMBL" id="GFY46273.1"/>
    </source>
</evidence>
<reference evidence="1" key="1">
    <citation type="submission" date="2020-08" db="EMBL/GenBank/DDBJ databases">
        <title>Multicomponent nature underlies the extraordinary mechanical properties of spider dragline silk.</title>
        <authorList>
            <person name="Kono N."/>
            <person name="Nakamura H."/>
            <person name="Mori M."/>
            <person name="Yoshida Y."/>
            <person name="Ohtoshi R."/>
            <person name="Malay A.D."/>
            <person name="Moran D.A.P."/>
            <person name="Tomita M."/>
            <person name="Numata K."/>
            <person name="Arakawa K."/>
        </authorList>
    </citation>
    <scope>NUCLEOTIDE SEQUENCE</scope>
</reference>
<proteinExistence type="predicted"/>
<keyword evidence="2" id="KW-1185">Reference proteome</keyword>
<organism evidence="1 2">
    <name type="scientific">Trichonephila inaurata madagascariensis</name>
    <dbReference type="NCBI Taxonomy" id="2747483"/>
    <lineage>
        <taxon>Eukaryota</taxon>
        <taxon>Metazoa</taxon>
        <taxon>Ecdysozoa</taxon>
        <taxon>Arthropoda</taxon>
        <taxon>Chelicerata</taxon>
        <taxon>Arachnida</taxon>
        <taxon>Araneae</taxon>
        <taxon>Araneomorphae</taxon>
        <taxon>Entelegynae</taxon>
        <taxon>Araneoidea</taxon>
        <taxon>Nephilidae</taxon>
        <taxon>Trichonephila</taxon>
        <taxon>Trichonephila inaurata</taxon>
    </lineage>
</organism>
<name>A0A8X6X3H6_9ARAC</name>
<protein>
    <submittedName>
        <fullName evidence="1">Uncharacterized protein</fullName>
    </submittedName>
</protein>
<evidence type="ECO:0000313" key="2">
    <source>
        <dbReference type="Proteomes" id="UP000886998"/>
    </source>
</evidence>
<gene>
    <name evidence="1" type="ORF">TNIN_484071</name>
</gene>
<dbReference type="Proteomes" id="UP000886998">
    <property type="component" value="Unassembled WGS sequence"/>
</dbReference>
<dbReference type="EMBL" id="BMAV01005295">
    <property type="protein sequence ID" value="GFY46273.1"/>
    <property type="molecule type" value="Genomic_DNA"/>
</dbReference>
<dbReference type="AlphaFoldDB" id="A0A8X6X3H6"/>
<comment type="caution">
    <text evidence="1">The sequence shown here is derived from an EMBL/GenBank/DDBJ whole genome shotgun (WGS) entry which is preliminary data.</text>
</comment>
<accession>A0A8X6X3H6</accession>